<accession>A0ABQ6ZC93</accession>
<proteinExistence type="predicted"/>
<dbReference type="EMBL" id="PDWW01000054">
    <property type="protein sequence ID" value="KAF1719849.1"/>
    <property type="molecule type" value="Genomic_DNA"/>
</dbReference>
<sequence length="119" mass="12796">MNSYPTEIDLLAALDRSDHLVRECAAGHISFADFCAKYDNFYWSFALDGHESDQAGQIVLARYAARVALHQTVAETILAKVCSDADAAKESYRAAGRFGSTEAVSRLKLVVAGLPGGEA</sequence>
<evidence type="ECO:0000313" key="2">
    <source>
        <dbReference type="Proteomes" id="UP000781710"/>
    </source>
</evidence>
<name>A0ABQ6ZC93_9GAMM</name>
<dbReference type="Proteomes" id="UP000781710">
    <property type="component" value="Unassembled WGS sequence"/>
</dbReference>
<comment type="caution">
    <text evidence="1">The sequence shown here is derived from an EMBL/GenBank/DDBJ whole genome shotgun (WGS) entry which is preliminary data.</text>
</comment>
<dbReference type="RefSeq" id="WP_162339378.1">
    <property type="nucleotide sequence ID" value="NZ_JBHSRQ010000004.1"/>
</dbReference>
<keyword evidence="2" id="KW-1185">Reference proteome</keyword>
<reference evidence="1 2" key="1">
    <citation type="submission" date="2017-10" db="EMBL/GenBank/DDBJ databases">
        <title>Whole genome sequencing of members of genus Pseudoxanthomonas.</title>
        <authorList>
            <person name="Kumar S."/>
            <person name="Bansal K."/>
            <person name="Kaur A."/>
            <person name="Patil P."/>
            <person name="Sharma S."/>
            <person name="Patil P.B."/>
        </authorList>
    </citation>
    <scope>NUCLEOTIDE SEQUENCE [LARGE SCALE GENOMIC DNA]</scope>
    <source>
        <strain evidence="1 2">DSM 17109</strain>
    </source>
</reference>
<organism evidence="1 2">
    <name type="scientific">Pseudoxanthomonas japonensis</name>
    <dbReference type="NCBI Taxonomy" id="69284"/>
    <lineage>
        <taxon>Bacteria</taxon>
        <taxon>Pseudomonadati</taxon>
        <taxon>Pseudomonadota</taxon>
        <taxon>Gammaproteobacteria</taxon>
        <taxon>Lysobacterales</taxon>
        <taxon>Lysobacteraceae</taxon>
        <taxon>Pseudoxanthomonas</taxon>
    </lineage>
</organism>
<gene>
    <name evidence="1" type="ORF">CSC78_18695</name>
</gene>
<protein>
    <submittedName>
        <fullName evidence="1">Uncharacterized protein</fullName>
    </submittedName>
</protein>
<evidence type="ECO:0000313" key="1">
    <source>
        <dbReference type="EMBL" id="KAF1719849.1"/>
    </source>
</evidence>